<comment type="similarity">
    <text evidence="1 6 7">Belongs to the glycosyl hydrolase 9 (cellulase E) family.</text>
</comment>
<dbReference type="SUPFAM" id="SSF48208">
    <property type="entry name" value="Six-hairpin glycosidases"/>
    <property type="match status" value="1"/>
</dbReference>
<name>A0ABT3Z8J4_9HYPH</name>
<feature type="active site" evidence="6">
    <location>
        <position position="731"/>
    </location>
</feature>
<dbReference type="PROSITE" id="PS00698">
    <property type="entry name" value="GH9_3"/>
    <property type="match status" value="1"/>
</dbReference>
<keyword evidence="4 6" id="KW-0326">Glycosidase</keyword>
<sequence length="760" mass="81331">MTHSKAMIGVTALLATFAISSAAPAAEQLPDPTFVQSALVGDWWATPNIKFEYRAGALCGAVDGGTAQPWDAILGINGITLEKGERYRLSLVVSGDPEGPMRAIAQKAAEPWTPEGEITRRLSGKKVSASTDFQVGESHKAGQMVFQLGGADKPWRFCLHSASLLSGTKAATASAAAAGGTGATIRVNQTAYLPGGPKRANLVRKGNARVEWTLVSASGATVANGRTRANGRDNSSGLEVHTIDFSDFDKPGDGYRLKVGGETSPPFSISREAYAGLRADALSYFYKVRSGIEIKAKLAGKDYARPAGHLGKAPNRGDTSVGCVDSRTARKVYGKAWGCGYKLNVEGGWYDAGDFGKYVVNGGIAAAQLLATYERALHYAPKGSRALADGLVPIPEAGNGVADILDEARWELDFLISMMVPEGQPYAGMAHHKVHGSRWTVGPILPHRDREERVLHRPSTAATLNLAAAAAQGARVFARTNKEYANWLLAAAIRAYQAAEANPKLYAPSTDGSFGGGDYEDNDVSDEFYWAAVELYLSTGDAVWLKRAKASPHWSGPVFYPDGFNWRAVAGLARIELASVPSNLSARDLKVVRASVKKAADAYLKVQKKEAFGLMYDPKSGFGWGSNQSLIQNMIVVATAYDITGDRRYLHAVQESMDYVLGRNALGISYVTGYGTTYAQRQHSNMFAHATDPSYPKPPKGALAGGPNSKPADDYAQKVLKGCAPQACYVDDPRSFSTNEIAINWNAPLTWIASFLADAK</sequence>
<dbReference type="PANTHER" id="PTHR22298">
    <property type="entry name" value="ENDO-1,4-BETA-GLUCANASE"/>
    <property type="match status" value="1"/>
</dbReference>
<evidence type="ECO:0000256" key="5">
    <source>
        <dbReference type="ARBA" id="ARBA00023326"/>
    </source>
</evidence>
<feature type="signal peptide" evidence="7">
    <location>
        <begin position="1"/>
        <end position="25"/>
    </location>
</feature>
<feature type="domain" description="Glycoside hydrolase family 9" evidence="8">
    <location>
        <begin position="274"/>
        <end position="752"/>
    </location>
</feature>
<gene>
    <name evidence="10" type="ORF">OEG84_10385</name>
</gene>
<dbReference type="Gene3D" id="1.50.10.10">
    <property type="match status" value="1"/>
</dbReference>
<keyword evidence="7" id="KW-0732">Signal</keyword>
<evidence type="ECO:0000256" key="7">
    <source>
        <dbReference type="RuleBase" id="RU361166"/>
    </source>
</evidence>
<evidence type="ECO:0000256" key="1">
    <source>
        <dbReference type="ARBA" id="ARBA00007072"/>
    </source>
</evidence>
<dbReference type="InterPro" id="IPR012341">
    <property type="entry name" value="6hp_glycosidase-like_sf"/>
</dbReference>
<accession>A0ABT3Z8J4</accession>
<dbReference type="RefSeq" id="WP_267653691.1">
    <property type="nucleotide sequence ID" value="NZ_JAOVZR010000001.1"/>
</dbReference>
<dbReference type="Pfam" id="PF02927">
    <property type="entry name" value="CelD_N"/>
    <property type="match status" value="1"/>
</dbReference>
<dbReference type="Pfam" id="PF00759">
    <property type="entry name" value="Glyco_hydro_9"/>
    <property type="match status" value="1"/>
</dbReference>
<proteinExistence type="inferred from homology"/>
<dbReference type="GO" id="GO:0016787">
    <property type="term" value="F:hydrolase activity"/>
    <property type="evidence" value="ECO:0007669"/>
    <property type="project" value="UniProtKB-KW"/>
</dbReference>
<comment type="caution">
    <text evidence="10">The sequence shown here is derived from an EMBL/GenBank/DDBJ whole genome shotgun (WGS) entry which is preliminary data.</text>
</comment>
<dbReference type="InterPro" id="IPR033126">
    <property type="entry name" value="Glyco_hydro_9_Asp/Glu_AS"/>
</dbReference>
<evidence type="ECO:0000313" key="10">
    <source>
        <dbReference type="EMBL" id="MCY0148106.1"/>
    </source>
</evidence>
<evidence type="ECO:0000313" key="11">
    <source>
        <dbReference type="Proteomes" id="UP001073227"/>
    </source>
</evidence>
<dbReference type="InterPro" id="IPR004197">
    <property type="entry name" value="Cellulase_Ig-like"/>
</dbReference>
<dbReference type="SUPFAM" id="SSF81296">
    <property type="entry name" value="E set domains"/>
    <property type="match status" value="1"/>
</dbReference>
<dbReference type="EC" id="3.2.1.4" evidence="7"/>
<dbReference type="SUPFAM" id="SSF49785">
    <property type="entry name" value="Galactose-binding domain-like"/>
    <property type="match status" value="1"/>
</dbReference>
<reference evidence="10" key="1">
    <citation type="submission" date="2022-10" db="EMBL/GenBank/DDBJ databases">
        <title>Hoeflea sp. G2-23, isolated from marine algae.</title>
        <authorList>
            <person name="Kristyanto S."/>
            <person name="Kim J.M."/>
            <person name="Jeon C.O."/>
        </authorList>
    </citation>
    <scope>NUCLEOTIDE SEQUENCE</scope>
    <source>
        <strain evidence="10">G2-23</strain>
    </source>
</reference>
<dbReference type="InterPro" id="IPR008928">
    <property type="entry name" value="6-hairpin_glycosidase_sf"/>
</dbReference>
<evidence type="ECO:0000256" key="3">
    <source>
        <dbReference type="ARBA" id="ARBA00023277"/>
    </source>
</evidence>
<dbReference type="InterPro" id="IPR014756">
    <property type="entry name" value="Ig_E-set"/>
</dbReference>
<keyword evidence="3 6" id="KW-0119">Carbohydrate metabolism</keyword>
<dbReference type="Proteomes" id="UP001073227">
    <property type="component" value="Unassembled WGS sequence"/>
</dbReference>
<evidence type="ECO:0000256" key="2">
    <source>
        <dbReference type="ARBA" id="ARBA00022801"/>
    </source>
</evidence>
<dbReference type="Gene3D" id="2.60.40.10">
    <property type="entry name" value="Immunoglobulins"/>
    <property type="match status" value="1"/>
</dbReference>
<evidence type="ECO:0000259" key="9">
    <source>
        <dbReference type="Pfam" id="PF02927"/>
    </source>
</evidence>
<dbReference type="InterPro" id="IPR008979">
    <property type="entry name" value="Galactose-bd-like_sf"/>
</dbReference>
<keyword evidence="2 6" id="KW-0378">Hydrolase</keyword>
<dbReference type="CDD" id="cd02850">
    <property type="entry name" value="E_set_Cellulase_N"/>
    <property type="match status" value="1"/>
</dbReference>
<evidence type="ECO:0000259" key="8">
    <source>
        <dbReference type="Pfam" id="PF00759"/>
    </source>
</evidence>
<keyword evidence="7" id="KW-0136">Cellulose degradation</keyword>
<evidence type="ECO:0000256" key="4">
    <source>
        <dbReference type="ARBA" id="ARBA00023295"/>
    </source>
</evidence>
<protein>
    <recommendedName>
        <fullName evidence="7">Endoglucanase</fullName>
        <ecNumber evidence="7">3.2.1.4</ecNumber>
    </recommendedName>
</protein>
<comment type="catalytic activity">
    <reaction evidence="7">
        <text>Endohydrolysis of (1-&gt;4)-beta-D-glucosidic linkages in cellulose, lichenin and cereal beta-D-glucans.</text>
        <dbReference type="EC" id="3.2.1.4"/>
    </reaction>
</comment>
<organism evidence="10 11">
    <name type="scientific">Hoeflea algicola</name>
    <dbReference type="NCBI Taxonomy" id="2983763"/>
    <lineage>
        <taxon>Bacteria</taxon>
        <taxon>Pseudomonadati</taxon>
        <taxon>Pseudomonadota</taxon>
        <taxon>Alphaproteobacteria</taxon>
        <taxon>Hyphomicrobiales</taxon>
        <taxon>Rhizobiaceae</taxon>
        <taxon>Hoeflea</taxon>
    </lineage>
</organism>
<feature type="chain" id="PRO_5044977174" description="Endoglucanase" evidence="7">
    <location>
        <begin position="26"/>
        <end position="760"/>
    </location>
</feature>
<keyword evidence="11" id="KW-1185">Reference proteome</keyword>
<dbReference type="Gene3D" id="2.60.120.260">
    <property type="entry name" value="Galactose-binding domain-like"/>
    <property type="match status" value="1"/>
</dbReference>
<evidence type="ECO:0000256" key="6">
    <source>
        <dbReference type="PROSITE-ProRule" id="PRU10060"/>
    </source>
</evidence>
<keyword evidence="5 6" id="KW-0624">Polysaccharide degradation</keyword>
<feature type="active site" evidence="6">
    <location>
        <position position="740"/>
    </location>
</feature>
<feature type="domain" description="Cellulase Ig-like" evidence="9">
    <location>
        <begin position="181"/>
        <end position="264"/>
    </location>
</feature>
<dbReference type="InterPro" id="IPR013783">
    <property type="entry name" value="Ig-like_fold"/>
</dbReference>
<dbReference type="EMBL" id="JAOVZR010000001">
    <property type="protein sequence ID" value="MCY0148106.1"/>
    <property type="molecule type" value="Genomic_DNA"/>
</dbReference>
<dbReference type="InterPro" id="IPR001701">
    <property type="entry name" value="Glyco_hydro_9"/>
</dbReference>